<dbReference type="EMBL" id="JACVVK020000009">
    <property type="protein sequence ID" value="KAK7505631.1"/>
    <property type="molecule type" value="Genomic_DNA"/>
</dbReference>
<organism evidence="2 3">
    <name type="scientific">Batillaria attramentaria</name>
    <dbReference type="NCBI Taxonomy" id="370345"/>
    <lineage>
        <taxon>Eukaryota</taxon>
        <taxon>Metazoa</taxon>
        <taxon>Spiralia</taxon>
        <taxon>Lophotrochozoa</taxon>
        <taxon>Mollusca</taxon>
        <taxon>Gastropoda</taxon>
        <taxon>Caenogastropoda</taxon>
        <taxon>Sorbeoconcha</taxon>
        <taxon>Cerithioidea</taxon>
        <taxon>Batillariidae</taxon>
        <taxon>Batillaria</taxon>
    </lineage>
</organism>
<evidence type="ECO:0000313" key="2">
    <source>
        <dbReference type="EMBL" id="KAK7505631.1"/>
    </source>
</evidence>
<dbReference type="AlphaFoldDB" id="A0ABD0M1K3"/>
<proteinExistence type="predicted"/>
<comment type="caution">
    <text evidence="2">The sequence shown here is derived from an EMBL/GenBank/DDBJ whole genome shotgun (WGS) entry which is preliminary data.</text>
</comment>
<sequence length="171" mass="19430">MNIHDHGLDDPVSPAARAPPAQGEDWKRRTSCIVAFQDTYKLSFPDLDQTISLKEHPATRHPPITAVQKISWFSFWHQPVGHSLACRESRSFRGSVMVSCAIRRTCVAVHPRFLRAMHEGSRTIERKRQPCCVDLDGERVHTDHYQLPLESCESTSAFGEGWRCFLLLACC</sequence>
<feature type="region of interest" description="Disordered" evidence="1">
    <location>
        <begin position="1"/>
        <end position="24"/>
    </location>
</feature>
<accession>A0ABD0M1K3</accession>
<gene>
    <name evidence="2" type="ORF">BaRGS_00002902</name>
</gene>
<evidence type="ECO:0000256" key="1">
    <source>
        <dbReference type="SAM" id="MobiDB-lite"/>
    </source>
</evidence>
<keyword evidence="3" id="KW-1185">Reference proteome</keyword>
<name>A0ABD0M1K3_9CAEN</name>
<dbReference type="Proteomes" id="UP001519460">
    <property type="component" value="Unassembled WGS sequence"/>
</dbReference>
<protein>
    <submittedName>
        <fullName evidence="2">Uncharacterized protein</fullName>
    </submittedName>
</protein>
<reference evidence="2 3" key="1">
    <citation type="journal article" date="2023" name="Sci. Data">
        <title>Genome assembly of the Korean intertidal mud-creeper Batillaria attramentaria.</title>
        <authorList>
            <person name="Patra A.K."/>
            <person name="Ho P.T."/>
            <person name="Jun S."/>
            <person name="Lee S.J."/>
            <person name="Kim Y."/>
            <person name="Won Y.J."/>
        </authorList>
    </citation>
    <scope>NUCLEOTIDE SEQUENCE [LARGE SCALE GENOMIC DNA]</scope>
    <source>
        <strain evidence="2">Wonlab-2016</strain>
    </source>
</reference>
<evidence type="ECO:0000313" key="3">
    <source>
        <dbReference type="Proteomes" id="UP001519460"/>
    </source>
</evidence>